<dbReference type="Proteomes" id="UP000789342">
    <property type="component" value="Unassembled WGS sequence"/>
</dbReference>
<name>A0A9N8WH82_9GLOM</name>
<comment type="caution">
    <text evidence="1">The sequence shown here is derived from an EMBL/GenBank/DDBJ whole genome shotgun (WGS) entry which is preliminary data.</text>
</comment>
<feature type="non-terminal residue" evidence="1">
    <location>
        <position position="123"/>
    </location>
</feature>
<keyword evidence="2" id="KW-1185">Reference proteome</keyword>
<accession>A0A9N8WH82</accession>
<evidence type="ECO:0000313" key="2">
    <source>
        <dbReference type="Proteomes" id="UP000789342"/>
    </source>
</evidence>
<sequence length="123" mass="14133">PLEIYSEEMLPQTEKCTKDLSAAPIAKNPTPNVYYCKWQSEEEGDMKAYVVGGTIFTRRGRSKHKPESSLDELNYVPKIRRVVNLVELMGINTQPIEEESLSLAIYMTTLEKIPTHNEDHDEY</sequence>
<reference evidence="1" key="1">
    <citation type="submission" date="2021-06" db="EMBL/GenBank/DDBJ databases">
        <authorList>
            <person name="Kallberg Y."/>
            <person name="Tangrot J."/>
            <person name="Rosling A."/>
        </authorList>
    </citation>
    <scope>NUCLEOTIDE SEQUENCE</scope>
    <source>
        <strain evidence="1">CL551</strain>
    </source>
</reference>
<proteinExistence type="predicted"/>
<dbReference type="EMBL" id="CAJVPV010001197">
    <property type="protein sequence ID" value="CAG8489613.1"/>
    <property type="molecule type" value="Genomic_DNA"/>
</dbReference>
<protein>
    <submittedName>
        <fullName evidence="1">298_t:CDS:1</fullName>
    </submittedName>
</protein>
<organism evidence="1 2">
    <name type="scientific">Acaulospora morrowiae</name>
    <dbReference type="NCBI Taxonomy" id="94023"/>
    <lineage>
        <taxon>Eukaryota</taxon>
        <taxon>Fungi</taxon>
        <taxon>Fungi incertae sedis</taxon>
        <taxon>Mucoromycota</taxon>
        <taxon>Glomeromycotina</taxon>
        <taxon>Glomeromycetes</taxon>
        <taxon>Diversisporales</taxon>
        <taxon>Acaulosporaceae</taxon>
        <taxon>Acaulospora</taxon>
    </lineage>
</organism>
<gene>
    <name evidence="1" type="ORF">AMORRO_LOCUS2712</name>
</gene>
<evidence type="ECO:0000313" key="1">
    <source>
        <dbReference type="EMBL" id="CAG8489613.1"/>
    </source>
</evidence>
<dbReference type="AlphaFoldDB" id="A0A9N8WH82"/>